<sequence>MKSLFFGAIVAVVALAALFFHSHFSERSDLDQPLLTDNTALQSPEDTWHGRTDDRKARPLDDIRNQQPAKPTPAPSTEQDDTQAQAELPQLDKLVSKDDEGDVVFDAAPLKNMPLNELQNAVATLTFAQTTEAARSNEALLNSLLASNTTEQGIFTDNIGCSDKVCGLVLSGDSRDTVSKALDGIASSEELQKTVKGGLKTVVQHDDRFFGILLGVEVSDPDAEVKIK</sequence>
<evidence type="ECO:0000313" key="3">
    <source>
        <dbReference type="Proteomes" id="UP000268033"/>
    </source>
</evidence>
<dbReference type="Proteomes" id="UP000268033">
    <property type="component" value="Unassembled WGS sequence"/>
</dbReference>
<evidence type="ECO:0000256" key="1">
    <source>
        <dbReference type="SAM" id="MobiDB-lite"/>
    </source>
</evidence>
<keyword evidence="3" id="KW-1185">Reference proteome</keyword>
<reference evidence="2 3" key="1">
    <citation type="submission" date="2018-11" db="EMBL/GenBank/DDBJ databases">
        <title>Genomic Encyclopedia of Type Strains, Phase IV (KMG-IV): sequencing the most valuable type-strain genomes for metagenomic binning, comparative biology and taxonomic classification.</title>
        <authorList>
            <person name="Goeker M."/>
        </authorList>
    </citation>
    <scope>NUCLEOTIDE SEQUENCE [LARGE SCALE GENOMIC DNA]</scope>
    <source>
        <strain evidence="2 3">DSM 21945</strain>
    </source>
</reference>
<dbReference type="AlphaFoldDB" id="A0A3N1PL51"/>
<dbReference type="RefSeq" id="WP_123421207.1">
    <property type="nucleotide sequence ID" value="NZ_RJUL01000003.1"/>
</dbReference>
<accession>A0A3N1PL51</accession>
<feature type="compositionally biased region" description="Basic and acidic residues" evidence="1">
    <location>
        <begin position="46"/>
        <end position="64"/>
    </location>
</feature>
<evidence type="ECO:0000313" key="2">
    <source>
        <dbReference type="EMBL" id="ROQ28859.1"/>
    </source>
</evidence>
<comment type="caution">
    <text evidence="2">The sequence shown here is derived from an EMBL/GenBank/DDBJ whole genome shotgun (WGS) entry which is preliminary data.</text>
</comment>
<dbReference type="STRING" id="584787.GCA_001247655_02373"/>
<protein>
    <submittedName>
        <fullName evidence="2">Uncharacterized protein</fullName>
    </submittedName>
</protein>
<organism evidence="2 3">
    <name type="scientific">Gallaecimonas pentaromativorans</name>
    <dbReference type="NCBI Taxonomy" id="584787"/>
    <lineage>
        <taxon>Bacteria</taxon>
        <taxon>Pseudomonadati</taxon>
        <taxon>Pseudomonadota</taxon>
        <taxon>Gammaproteobacteria</taxon>
        <taxon>Enterobacterales</taxon>
        <taxon>Gallaecimonadaceae</taxon>
        <taxon>Gallaecimonas</taxon>
    </lineage>
</organism>
<gene>
    <name evidence="2" type="ORF">EDC28_103456</name>
</gene>
<dbReference type="EMBL" id="RJUL01000003">
    <property type="protein sequence ID" value="ROQ28859.1"/>
    <property type="molecule type" value="Genomic_DNA"/>
</dbReference>
<name>A0A3N1PL51_9GAMM</name>
<feature type="region of interest" description="Disordered" evidence="1">
    <location>
        <begin position="40"/>
        <end position="84"/>
    </location>
</feature>
<proteinExistence type="predicted"/>